<feature type="domain" description="HTH tetR-type" evidence="5">
    <location>
        <begin position="6"/>
        <end position="66"/>
    </location>
</feature>
<keyword evidence="3" id="KW-0804">Transcription</keyword>
<reference evidence="6 7" key="1">
    <citation type="submission" date="2023-12" db="EMBL/GenBank/DDBJ databases">
        <title>Description of new species of Mycobacterium terrae complex isolated from sewage at the Sao Paulo Zoological Park Foundation in Brazil.</title>
        <authorList>
            <person name="Romagnoli C.L."/>
            <person name="Conceicao E.C."/>
            <person name="Machado E."/>
            <person name="Barreto L.B.P.F."/>
            <person name="Sharma A."/>
            <person name="Silva N.M."/>
            <person name="Marques L.E."/>
            <person name="Juliana M.A."/>
            <person name="Lourenco M.C.S."/>
            <person name="Digiampietri L.A."/>
            <person name="Suffys P.N."/>
            <person name="Viana-Niero C."/>
        </authorList>
    </citation>
    <scope>NUCLEOTIDE SEQUENCE [LARGE SCALE GENOMIC DNA]</scope>
    <source>
        <strain evidence="6 7">MYC123</strain>
    </source>
</reference>
<organism evidence="6 7">
    <name type="scientific">[Mycobacterium] zoologicum</name>
    <dbReference type="NCBI Taxonomy" id="2872311"/>
    <lineage>
        <taxon>Bacteria</taxon>
        <taxon>Bacillati</taxon>
        <taxon>Actinomycetota</taxon>
        <taxon>Actinomycetes</taxon>
        <taxon>Mycobacteriales</taxon>
        <taxon>Mycobacteriaceae</taxon>
        <taxon>Mycolicibacter</taxon>
    </lineage>
</organism>
<dbReference type="Gene3D" id="1.10.357.10">
    <property type="entry name" value="Tetracycline Repressor, domain 2"/>
    <property type="match status" value="1"/>
</dbReference>
<evidence type="ECO:0000256" key="2">
    <source>
        <dbReference type="ARBA" id="ARBA00023125"/>
    </source>
</evidence>
<dbReference type="SUPFAM" id="SSF46689">
    <property type="entry name" value="Homeodomain-like"/>
    <property type="match status" value="1"/>
</dbReference>
<evidence type="ECO:0000259" key="5">
    <source>
        <dbReference type="PROSITE" id="PS50977"/>
    </source>
</evidence>
<evidence type="ECO:0000313" key="6">
    <source>
        <dbReference type="EMBL" id="MEB3052026.1"/>
    </source>
</evidence>
<name>A0ABU5YPM5_9MYCO</name>
<protein>
    <submittedName>
        <fullName evidence="6">TetR/AcrR family transcriptional regulator</fullName>
    </submittedName>
</protein>
<dbReference type="Pfam" id="PF00440">
    <property type="entry name" value="TetR_N"/>
    <property type="match status" value="1"/>
</dbReference>
<keyword evidence="1" id="KW-0805">Transcription regulation</keyword>
<evidence type="ECO:0000313" key="7">
    <source>
        <dbReference type="Proteomes" id="UP001299046"/>
    </source>
</evidence>
<gene>
    <name evidence="6" type="ORF">KV112_20155</name>
</gene>
<dbReference type="Proteomes" id="UP001299046">
    <property type="component" value="Unassembled WGS sequence"/>
</dbReference>
<dbReference type="InterPro" id="IPR001647">
    <property type="entry name" value="HTH_TetR"/>
</dbReference>
<dbReference type="PANTHER" id="PTHR30055">
    <property type="entry name" value="HTH-TYPE TRANSCRIPTIONAL REGULATOR RUTR"/>
    <property type="match status" value="1"/>
</dbReference>
<dbReference type="EMBL" id="JAYJJT010000032">
    <property type="protein sequence ID" value="MEB3052026.1"/>
    <property type="molecule type" value="Genomic_DNA"/>
</dbReference>
<dbReference type="PROSITE" id="PS50977">
    <property type="entry name" value="HTH_TETR_2"/>
    <property type="match status" value="1"/>
</dbReference>
<keyword evidence="7" id="KW-1185">Reference proteome</keyword>
<keyword evidence="2 4" id="KW-0238">DNA-binding</keyword>
<evidence type="ECO:0000256" key="1">
    <source>
        <dbReference type="ARBA" id="ARBA00023015"/>
    </source>
</evidence>
<feature type="DNA-binding region" description="H-T-H motif" evidence="4">
    <location>
        <begin position="29"/>
        <end position="48"/>
    </location>
</feature>
<evidence type="ECO:0000256" key="4">
    <source>
        <dbReference type="PROSITE-ProRule" id="PRU00335"/>
    </source>
</evidence>
<dbReference type="PANTHER" id="PTHR30055:SF234">
    <property type="entry name" value="HTH-TYPE TRANSCRIPTIONAL REGULATOR BETI"/>
    <property type="match status" value="1"/>
</dbReference>
<sequence>MPRPRVHDPDRVLDAVESLAARSGPTAVTIRAISEATGVSNGAVYHGFGSRAGLVGAAWLRAARNFLAVQGELVSAAPEPTDAVIAAADAPVAFAELRPTASKLLSVINRDELIDADLPAELAAQLGHVDAELIGLLIRLAAALWDRRDAAAVDTITTCVVDLPTAIVLSRDRLGSPTARAQLHAAVRAVLSVGPTLKGSTP</sequence>
<proteinExistence type="predicted"/>
<evidence type="ECO:0000256" key="3">
    <source>
        <dbReference type="ARBA" id="ARBA00023163"/>
    </source>
</evidence>
<dbReference type="InterPro" id="IPR009057">
    <property type="entry name" value="Homeodomain-like_sf"/>
</dbReference>
<dbReference type="InterPro" id="IPR050109">
    <property type="entry name" value="HTH-type_TetR-like_transc_reg"/>
</dbReference>
<accession>A0ABU5YPM5</accession>
<comment type="caution">
    <text evidence="6">The sequence shown here is derived from an EMBL/GenBank/DDBJ whole genome shotgun (WGS) entry which is preliminary data.</text>
</comment>
<dbReference type="RefSeq" id="WP_224862176.1">
    <property type="nucleotide sequence ID" value="NZ_JAYJJS010000017.1"/>
</dbReference>